<feature type="domain" description="Nucleoside transporter/FeoB GTPase Gate" evidence="2">
    <location>
        <begin position="43"/>
        <end position="146"/>
    </location>
</feature>
<feature type="transmembrane region" description="Helical" evidence="1">
    <location>
        <begin position="163"/>
        <end position="186"/>
    </location>
</feature>
<evidence type="ECO:0000313" key="3">
    <source>
        <dbReference type="EMBL" id="MCI5755834.1"/>
    </source>
</evidence>
<evidence type="ECO:0000313" key="4">
    <source>
        <dbReference type="Proteomes" id="UP001139365"/>
    </source>
</evidence>
<dbReference type="InterPro" id="IPR011642">
    <property type="entry name" value="Gate_dom"/>
</dbReference>
<dbReference type="Proteomes" id="UP001139365">
    <property type="component" value="Unassembled WGS sequence"/>
</dbReference>
<comment type="caution">
    <text evidence="3">The sequence shown here is derived from an EMBL/GenBank/DDBJ whole genome shotgun (WGS) entry which is preliminary data.</text>
</comment>
<reference evidence="3 4" key="1">
    <citation type="submission" date="2022-03" db="EMBL/GenBank/DDBJ databases">
        <title>Metagenome-assembled genomes from swine fecal metagenomes.</title>
        <authorList>
            <person name="Holman D.B."/>
            <person name="Kommadath A."/>
        </authorList>
    </citation>
    <scope>NUCLEOTIDE SEQUENCE [LARGE SCALE GENOMIC DNA]</scope>
    <source>
        <strain evidence="3">SUG147</strain>
    </source>
</reference>
<dbReference type="AlphaFoldDB" id="A0AAE3K1Q7"/>
<keyword evidence="1" id="KW-0472">Membrane</keyword>
<dbReference type="Pfam" id="PF07670">
    <property type="entry name" value="Gate"/>
    <property type="match status" value="1"/>
</dbReference>
<evidence type="ECO:0000259" key="2">
    <source>
        <dbReference type="Pfam" id="PF07670"/>
    </source>
</evidence>
<dbReference type="EMBL" id="JALEMU010000095">
    <property type="protein sequence ID" value="MCI5755834.1"/>
    <property type="molecule type" value="Genomic_DNA"/>
</dbReference>
<accession>A0AAE3K1Q7</accession>
<feature type="transmembrane region" description="Helical" evidence="1">
    <location>
        <begin position="130"/>
        <end position="151"/>
    </location>
</feature>
<keyword evidence="1" id="KW-1133">Transmembrane helix</keyword>
<feature type="transmembrane region" description="Helical" evidence="1">
    <location>
        <begin position="39"/>
        <end position="58"/>
    </location>
</feature>
<sequence length="202" mass="20963">MAVRISGIIIAVSFVFALFSGNMTALSEAAVSGCSRAVTLTMSLIGMMCLWSGVMRCAEKLGFLDRLSAVMSPVLKPLFPEAWKSGRGIPEISAAITANILGVGNAATPLATAAMKSLSDGKSDTATDDMITFTVLGTAFPCAVPTTIISLRAAAGSRTPLDILPTVWICSVCLSVFAAVLSRTLAFSGASAKRKKRHTGDL</sequence>
<protein>
    <submittedName>
        <fullName evidence="3">Spore maturation protein A</fullName>
    </submittedName>
</protein>
<name>A0AAE3K1Q7_9BACT</name>
<gene>
    <name evidence="3" type="ORF">MR241_06015</name>
</gene>
<keyword evidence="1" id="KW-0812">Transmembrane</keyword>
<organism evidence="3 4">
    <name type="scientific">Candidatus Colimorpha enterica</name>
    <dbReference type="NCBI Taxonomy" id="3083063"/>
    <lineage>
        <taxon>Bacteria</taxon>
        <taxon>Pseudomonadati</taxon>
        <taxon>Bacteroidota</taxon>
        <taxon>Bacteroidia</taxon>
        <taxon>Bacteroidales</taxon>
        <taxon>Candidatus Colimorpha</taxon>
    </lineage>
</organism>
<proteinExistence type="predicted"/>
<evidence type="ECO:0000256" key="1">
    <source>
        <dbReference type="SAM" id="Phobius"/>
    </source>
</evidence>